<evidence type="ECO:0000256" key="3">
    <source>
        <dbReference type="ARBA" id="ARBA00022475"/>
    </source>
</evidence>
<proteinExistence type="predicted"/>
<dbReference type="GO" id="GO:0005886">
    <property type="term" value="C:plasma membrane"/>
    <property type="evidence" value="ECO:0007669"/>
    <property type="project" value="UniProtKB-SubCell"/>
</dbReference>
<keyword evidence="4 8" id="KW-0812">Transmembrane</keyword>
<feature type="region of interest" description="Disordered" evidence="7">
    <location>
        <begin position="1"/>
        <end position="32"/>
    </location>
</feature>
<evidence type="ECO:0000313" key="10">
    <source>
        <dbReference type="EMBL" id="VAV97450.1"/>
    </source>
</evidence>
<feature type="domain" description="ABC transmembrane type-1" evidence="9">
    <location>
        <begin position="105"/>
        <end position="318"/>
    </location>
</feature>
<keyword evidence="2" id="KW-0813">Transport</keyword>
<dbReference type="PANTHER" id="PTHR30193">
    <property type="entry name" value="ABC TRANSPORTER PERMEASE PROTEIN"/>
    <property type="match status" value="1"/>
</dbReference>
<keyword evidence="6 8" id="KW-0472">Membrane</keyword>
<feature type="transmembrane region" description="Helical" evidence="8">
    <location>
        <begin position="297"/>
        <end position="317"/>
    </location>
</feature>
<organism evidence="10">
    <name type="scientific">hydrothermal vent metagenome</name>
    <dbReference type="NCBI Taxonomy" id="652676"/>
    <lineage>
        <taxon>unclassified sequences</taxon>
        <taxon>metagenomes</taxon>
        <taxon>ecological metagenomes</taxon>
    </lineage>
</organism>
<dbReference type="InterPro" id="IPR035906">
    <property type="entry name" value="MetI-like_sf"/>
</dbReference>
<feature type="transmembrane region" description="Helical" evidence="8">
    <location>
        <begin position="41"/>
        <end position="68"/>
    </location>
</feature>
<dbReference type="InterPro" id="IPR000515">
    <property type="entry name" value="MetI-like"/>
</dbReference>
<dbReference type="CDD" id="cd06261">
    <property type="entry name" value="TM_PBP2"/>
    <property type="match status" value="1"/>
</dbReference>
<feature type="transmembrane region" description="Helical" evidence="8">
    <location>
        <begin position="144"/>
        <end position="164"/>
    </location>
</feature>
<dbReference type="EMBL" id="UOEK01000119">
    <property type="protein sequence ID" value="VAV97450.1"/>
    <property type="molecule type" value="Genomic_DNA"/>
</dbReference>
<keyword evidence="3" id="KW-1003">Cell membrane</keyword>
<evidence type="ECO:0000256" key="2">
    <source>
        <dbReference type="ARBA" id="ARBA00022448"/>
    </source>
</evidence>
<evidence type="ECO:0000256" key="4">
    <source>
        <dbReference type="ARBA" id="ARBA00022692"/>
    </source>
</evidence>
<name>A0A3B0RVE8_9ZZZZ</name>
<evidence type="ECO:0000256" key="7">
    <source>
        <dbReference type="SAM" id="MobiDB-lite"/>
    </source>
</evidence>
<feature type="transmembrane region" description="Helical" evidence="8">
    <location>
        <begin position="194"/>
        <end position="216"/>
    </location>
</feature>
<accession>A0A3B0RVE8</accession>
<dbReference type="SUPFAM" id="SSF160964">
    <property type="entry name" value="MalF N-terminal region-like"/>
    <property type="match status" value="1"/>
</dbReference>
<keyword evidence="5 8" id="KW-1133">Transmembrane helix</keyword>
<feature type="transmembrane region" description="Helical" evidence="8">
    <location>
        <begin position="245"/>
        <end position="264"/>
    </location>
</feature>
<evidence type="ECO:0000259" key="9">
    <source>
        <dbReference type="PROSITE" id="PS50928"/>
    </source>
</evidence>
<dbReference type="PROSITE" id="PS50928">
    <property type="entry name" value="ABC_TM1"/>
    <property type="match status" value="1"/>
</dbReference>
<reference evidence="10" key="1">
    <citation type="submission" date="2018-06" db="EMBL/GenBank/DDBJ databases">
        <authorList>
            <person name="Zhirakovskaya E."/>
        </authorList>
    </citation>
    <scope>NUCLEOTIDE SEQUENCE</scope>
</reference>
<dbReference type="Pfam" id="PF00528">
    <property type="entry name" value="BPD_transp_1"/>
    <property type="match status" value="1"/>
</dbReference>
<dbReference type="Gene3D" id="1.10.3720.10">
    <property type="entry name" value="MetI-like"/>
    <property type="match status" value="1"/>
</dbReference>
<dbReference type="SUPFAM" id="SSF161098">
    <property type="entry name" value="MetI-like"/>
    <property type="match status" value="1"/>
</dbReference>
<evidence type="ECO:0000256" key="5">
    <source>
        <dbReference type="ARBA" id="ARBA00022989"/>
    </source>
</evidence>
<dbReference type="InterPro" id="IPR051393">
    <property type="entry name" value="ABC_transporter_permease"/>
</dbReference>
<evidence type="ECO:0000256" key="6">
    <source>
        <dbReference type="ARBA" id="ARBA00023136"/>
    </source>
</evidence>
<sequence length="327" mass="36073">MGRLGRQEVTTTAVPARPTHHEPGSTSMNRKQRISAATRSLTPYGFVAPSFLFLLAFGILPIIVAAVVSFTDLDITGLANPDNISFIGLENYRRLISDSDFWRSLQTTGIFIVFGVPSIIVISLTIALGLSVSSSRLFRVLRMFYFLPAITAIVAISLIWGFMYNTQFGLLNYLLTSIGSSPINWLSDPQMAKVSVAVVAIWRATGLNIIIFLAALQSIPRVYYEAASIDGASGWTSFRWITFPLLRFALLFVTVTTLIAWLQFFDEPFVLTDGGPVGATTSISLFIYQEGFSFNRFGYASAGTVVLFLIIVTVTAFQLRLYRSDHA</sequence>
<protein>
    <submittedName>
        <fullName evidence="10">N-acetyl-D-glucosamine ABC transporter, permease protein 1</fullName>
    </submittedName>
</protein>
<evidence type="ECO:0000256" key="1">
    <source>
        <dbReference type="ARBA" id="ARBA00004651"/>
    </source>
</evidence>
<dbReference type="PANTHER" id="PTHR30193:SF37">
    <property type="entry name" value="INNER MEMBRANE ABC TRANSPORTER PERMEASE PROTEIN YCJO"/>
    <property type="match status" value="1"/>
</dbReference>
<dbReference type="AlphaFoldDB" id="A0A3B0RVE8"/>
<dbReference type="GO" id="GO:0055085">
    <property type="term" value="P:transmembrane transport"/>
    <property type="evidence" value="ECO:0007669"/>
    <property type="project" value="InterPro"/>
</dbReference>
<evidence type="ECO:0000256" key="8">
    <source>
        <dbReference type="SAM" id="Phobius"/>
    </source>
</evidence>
<gene>
    <name evidence="10" type="ORF">MNBD_ACTINO02-618</name>
</gene>
<comment type="subcellular location">
    <subcellularLocation>
        <location evidence="1">Cell membrane</location>
        <topology evidence="1">Multi-pass membrane protein</topology>
    </subcellularLocation>
</comment>
<feature type="transmembrane region" description="Helical" evidence="8">
    <location>
        <begin position="110"/>
        <end position="132"/>
    </location>
</feature>